<name>A0A7J6T6R2_PEROL</name>
<reference evidence="2 3" key="1">
    <citation type="submission" date="2020-04" db="EMBL/GenBank/DDBJ databases">
        <title>Perkinsus olseni comparative genomics.</title>
        <authorList>
            <person name="Bogema D.R."/>
        </authorList>
    </citation>
    <scope>NUCLEOTIDE SEQUENCE [LARGE SCALE GENOMIC DNA]</scope>
    <source>
        <strain evidence="2 3">ATCC PRA-207</strain>
    </source>
</reference>
<keyword evidence="3" id="KW-1185">Reference proteome</keyword>
<feature type="compositionally biased region" description="Polar residues" evidence="1">
    <location>
        <begin position="228"/>
        <end position="242"/>
    </location>
</feature>
<comment type="caution">
    <text evidence="2">The sequence shown here is derived from an EMBL/GenBank/DDBJ whole genome shotgun (WGS) entry which is preliminary data.</text>
</comment>
<evidence type="ECO:0000256" key="1">
    <source>
        <dbReference type="SAM" id="MobiDB-lite"/>
    </source>
</evidence>
<feature type="non-terminal residue" evidence="2">
    <location>
        <position position="279"/>
    </location>
</feature>
<dbReference type="EMBL" id="JABANO010012953">
    <property type="protein sequence ID" value="KAF4740954.1"/>
    <property type="molecule type" value="Genomic_DNA"/>
</dbReference>
<evidence type="ECO:0000313" key="3">
    <source>
        <dbReference type="Proteomes" id="UP000553632"/>
    </source>
</evidence>
<sequence length="279" mass="30819">SSSKYFFYAQVDEFKARRQPWTFPTSLGDAVRIAAKPHPVPSLQRNLLSVASQDKVGMDENGQKSILKSKFIPYGLSTWYTGIPSPEGLAVRRQVEGFLGLREHYRISSSGLYAAFDAVPSGSADDSKLVLGMYELRCPAKDEDGRILDGTVRLIAAEDPITHFKLAFPLWQGEEGVDDYQIEVEPPSPSASMRRRFPENRPEELLRRALKKLYYGSAGAAYTRHKNSSPLGTQPGSQSNAEASKADTASLWLLRELCEDATIYSHGQDVAVADSQGTQ</sequence>
<evidence type="ECO:0000313" key="2">
    <source>
        <dbReference type="EMBL" id="KAF4740954.1"/>
    </source>
</evidence>
<organism evidence="2 3">
    <name type="scientific">Perkinsus olseni</name>
    <name type="common">Perkinsus atlanticus</name>
    <dbReference type="NCBI Taxonomy" id="32597"/>
    <lineage>
        <taxon>Eukaryota</taxon>
        <taxon>Sar</taxon>
        <taxon>Alveolata</taxon>
        <taxon>Perkinsozoa</taxon>
        <taxon>Perkinsea</taxon>
        <taxon>Perkinsida</taxon>
        <taxon>Perkinsidae</taxon>
        <taxon>Perkinsus</taxon>
    </lineage>
</organism>
<dbReference type="Proteomes" id="UP000553632">
    <property type="component" value="Unassembled WGS sequence"/>
</dbReference>
<accession>A0A7J6T6R2</accession>
<proteinExistence type="predicted"/>
<dbReference type="AlphaFoldDB" id="A0A7J6T6R2"/>
<feature type="region of interest" description="Disordered" evidence="1">
    <location>
        <begin position="224"/>
        <end position="245"/>
    </location>
</feature>
<gene>
    <name evidence="2" type="ORF">FOZ63_009701</name>
</gene>
<protein>
    <submittedName>
        <fullName evidence="2">Uncharacterized protein</fullName>
    </submittedName>
</protein>